<feature type="compositionally biased region" description="Low complexity" evidence="1">
    <location>
        <begin position="28"/>
        <end position="39"/>
    </location>
</feature>
<dbReference type="AlphaFoldDB" id="A0A1H0JF95"/>
<dbReference type="RefSeq" id="WP_090674484.1">
    <property type="nucleotide sequence ID" value="NZ_FNIT01000006.1"/>
</dbReference>
<keyword evidence="4" id="KW-1185">Reference proteome</keyword>
<organism evidence="3 4">
    <name type="scientific">Aureimonas jatrophae</name>
    <dbReference type="NCBI Taxonomy" id="1166073"/>
    <lineage>
        <taxon>Bacteria</taxon>
        <taxon>Pseudomonadati</taxon>
        <taxon>Pseudomonadota</taxon>
        <taxon>Alphaproteobacteria</taxon>
        <taxon>Hyphomicrobiales</taxon>
        <taxon>Aurantimonadaceae</taxon>
        <taxon>Aureimonas</taxon>
    </lineage>
</organism>
<feature type="compositionally biased region" description="Basic and acidic residues" evidence="1">
    <location>
        <begin position="257"/>
        <end position="272"/>
    </location>
</feature>
<feature type="compositionally biased region" description="Basic and acidic residues" evidence="1">
    <location>
        <begin position="40"/>
        <end position="58"/>
    </location>
</feature>
<evidence type="ECO:0000313" key="3">
    <source>
        <dbReference type="EMBL" id="SDO42465.1"/>
    </source>
</evidence>
<evidence type="ECO:0000256" key="1">
    <source>
        <dbReference type="SAM" id="MobiDB-lite"/>
    </source>
</evidence>
<name>A0A1H0JF95_9HYPH</name>
<feature type="region of interest" description="Disordered" evidence="1">
    <location>
        <begin position="1"/>
        <end position="73"/>
    </location>
</feature>
<gene>
    <name evidence="3" type="ORF">SAMN05192530_106162</name>
</gene>
<feature type="domain" description="Flagellar hook-length control protein-like C-terminal" evidence="2">
    <location>
        <begin position="349"/>
        <end position="413"/>
    </location>
</feature>
<feature type="compositionally biased region" description="Gly residues" evidence="1">
    <location>
        <begin position="241"/>
        <end position="252"/>
    </location>
</feature>
<dbReference type="OrthoDB" id="7676733at2"/>
<evidence type="ECO:0000259" key="2">
    <source>
        <dbReference type="Pfam" id="PF02120"/>
    </source>
</evidence>
<feature type="region of interest" description="Disordered" evidence="1">
    <location>
        <begin position="196"/>
        <end position="279"/>
    </location>
</feature>
<dbReference type="InterPro" id="IPR021136">
    <property type="entry name" value="Flagellar_hook_control-like_C"/>
</dbReference>
<dbReference type="STRING" id="1166073.SAMN05192530_106162"/>
<feature type="compositionally biased region" description="Low complexity" evidence="1">
    <location>
        <begin position="471"/>
        <end position="494"/>
    </location>
</feature>
<proteinExistence type="predicted"/>
<dbReference type="Gene3D" id="3.30.750.140">
    <property type="match status" value="1"/>
</dbReference>
<sequence>MKIDASPFLALEKDAAPRGARSGGDDAGAGQAFGAAVAKAGEKGTAPKRETLDQERNAPTRSTADDGVADTDNRKDTVADAAITGQTPAADLMALVSALVAPDATAEPEGEQKDGETDPALGRAAQLHEGEELGDDVAASRLPRVQVLRTETHFEPRLEGAVIEAAEVASASASASEADLSDALVQVLKTQDGAVAGKAPDTLHPHLGSQAAGERASERETAPSRGPTVPVRFDEAVARLGQGGSDTGGGAGSNARQDGHGTGRRAASDRAEPASAVSRLDTRADIVAARTADDGSSGGGSIPGLALQVAARIADALGSVPAANGSAPGDTASQPAENAHLRMRAGGAALKTLTIQLQPEHLGTLEVSMRLREGKLAIELAASKPEAAAALTQDRDTLRKVLESAGFSLDDAALTVTVRDAPTLRANDTGSSNSGSGSDRGASSFAGGQSSQRDEPQQQESRLRHAERPGGETAPTAASTGASATARAAGQTYL</sequence>
<accession>A0A1H0JF95</accession>
<dbReference type="Pfam" id="PF02120">
    <property type="entry name" value="Flg_hook"/>
    <property type="match status" value="1"/>
</dbReference>
<feature type="region of interest" description="Disordered" evidence="1">
    <location>
        <begin position="101"/>
        <end position="138"/>
    </location>
</feature>
<feature type="compositionally biased region" description="Low complexity" evidence="1">
    <location>
        <begin position="430"/>
        <end position="451"/>
    </location>
</feature>
<protein>
    <submittedName>
        <fullName evidence="3">Hook-length control protein FliK</fullName>
    </submittedName>
</protein>
<reference evidence="3 4" key="1">
    <citation type="submission" date="2016-10" db="EMBL/GenBank/DDBJ databases">
        <authorList>
            <person name="de Groot N.N."/>
        </authorList>
    </citation>
    <scope>NUCLEOTIDE SEQUENCE [LARGE SCALE GENOMIC DNA]</scope>
    <source>
        <strain evidence="4">L7-484,KACC 16230,DSM 25025</strain>
    </source>
</reference>
<feature type="region of interest" description="Disordered" evidence="1">
    <location>
        <begin position="424"/>
        <end position="494"/>
    </location>
</feature>
<feature type="compositionally biased region" description="Basic and acidic residues" evidence="1">
    <location>
        <begin position="452"/>
        <end position="470"/>
    </location>
</feature>
<evidence type="ECO:0000313" key="4">
    <source>
        <dbReference type="Proteomes" id="UP000198793"/>
    </source>
</evidence>
<dbReference type="Proteomes" id="UP000198793">
    <property type="component" value="Unassembled WGS sequence"/>
</dbReference>
<dbReference type="InterPro" id="IPR038610">
    <property type="entry name" value="FliK-like_C_sf"/>
</dbReference>
<dbReference type="EMBL" id="FNIT01000006">
    <property type="protein sequence ID" value="SDO42465.1"/>
    <property type="molecule type" value="Genomic_DNA"/>
</dbReference>